<evidence type="ECO:0000313" key="1">
    <source>
        <dbReference type="EMBL" id="GEM04107.1"/>
    </source>
</evidence>
<keyword evidence="4" id="KW-1185">Reference proteome</keyword>
<dbReference type="Proteomes" id="UP000199139">
    <property type="component" value="Unassembled WGS sequence"/>
</dbReference>
<organism evidence="2 3">
    <name type="scientific">Halolactibacillus miurensis</name>
    <dbReference type="NCBI Taxonomy" id="306541"/>
    <lineage>
        <taxon>Bacteria</taxon>
        <taxon>Bacillati</taxon>
        <taxon>Bacillota</taxon>
        <taxon>Bacilli</taxon>
        <taxon>Bacillales</taxon>
        <taxon>Bacillaceae</taxon>
        <taxon>Halolactibacillus</taxon>
    </lineage>
</organism>
<reference evidence="2 3" key="1">
    <citation type="submission" date="2016-10" db="EMBL/GenBank/DDBJ databases">
        <authorList>
            <person name="de Groot N.N."/>
        </authorList>
    </citation>
    <scope>NUCLEOTIDE SEQUENCE [LARGE SCALE GENOMIC DNA]</scope>
    <source>
        <strain evidence="2 3">DSM 17074</strain>
    </source>
</reference>
<evidence type="ECO:0000313" key="2">
    <source>
        <dbReference type="EMBL" id="SFS76292.1"/>
    </source>
</evidence>
<dbReference type="EMBL" id="FPAI01000009">
    <property type="protein sequence ID" value="SFS76292.1"/>
    <property type="molecule type" value="Genomic_DNA"/>
</dbReference>
<gene>
    <name evidence="1" type="primary">yqaQ</name>
    <name evidence="1" type="ORF">HMI01_10950</name>
    <name evidence="2" type="ORF">SAMN05421668_10948</name>
</gene>
<sequence length="149" mass="17594">MNKNQLQKLIYDYNWQSKEYLRIERLLNKIDGPTGVKTTQYGIEATLPKCNTSVKSKVEIDNMGKREKRQYERYLKFKYNVEFVESLADYVDDERQLTVLDCMMDGMSFRSIASHLKVSRNKLSEIKDDLLNHLSQKCQKDQLSQKSQL</sequence>
<reference evidence="1 4" key="2">
    <citation type="submission" date="2019-07" db="EMBL/GenBank/DDBJ databases">
        <title>Whole genome shotgun sequence of Halolactibacillus miurensis NBRC 100873.</title>
        <authorList>
            <person name="Hosoyama A."/>
            <person name="Uohara A."/>
            <person name="Ohji S."/>
            <person name="Ichikawa N."/>
        </authorList>
    </citation>
    <scope>NUCLEOTIDE SEQUENCE [LARGE SCALE GENOMIC DNA]</scope>
    <source>
        <strain evidence="1 4">NBRC 100873</strain>
    </source>
</reference>
<dbReference type="Proteomes" id="UP000321773">
    <property type="component" value="Unassembled WGS sequence"/>
</dbReference>
<accession>A0A1I6SH42</accession>
<dbReference type="STRING" id="306541.SAMN05421668_10948"/>
<dbReference type="AlphaFoldDB" id="A0A1I6SH42"/>
<evidence type="ECO:0000313" key="4">
    <source>
        <dbReference type="Proteomes" id="UP000321773"/>
    </source>
</evidence>
<proteinExistence type="predicted"/>
<dbReference type="EMBL" id="BJWJ01000008">
    <property type="protein sequence ID" value="GEM04107.1"/>
    <property type="molecule type" value="Genomic_DNA"/>
</dbReference>
<name>A0A1I6SH42_9BACI</name>
<evidence type="ECO:0000313" key="3">
    <source>
        <dbReference type="Proteomes" id="UP000199139"/>
    </source>
</evidence>
<dbReference type="RefSeq" id="WP_089853896.1">
    <property type="nucleotide sequence ID" value="NZ_BJWJ01000008.1"/>
</dbReference>
<protein>
    <submittedName>
        <fullName evidence="2">Uncharacterized protein</fullName>
    </submittedName>
</protein>
<dbReference type="OrthoDB" id="8910390at2"/>